<comment type="similarity">
    <text evidence="2">Belongs to the 2H phosphoesterase superfamily. ThpR family.</text>
</comment>
<proteinExistence type="inferred from homology"/>
<dbReference type="EMBL" id="FNZE01000002">
    <property type="protein sequence ID" value="SEI73813.1"/>
    <property type="molecule type" value="Genomic_DNA"/>
</dbReference>
<dbReference type="PANTHER" id="PTHR35561:SF1">
    <property type="entry name" value="RNA 2',3'-CYCLIC PHOSPHODIESTERASE"/>
    <property type="match status" value="1"/>
</dbReference>
<feature type="domain" description="Phosphoesterase HXTX" evidence="3">
    <location>
        <begin position="13"/>
        <end position="79"/>
    </location>
</feature>
<evidence type="ECO:0000256" key="2">
    <source>
        <dbReference type="HAMAP-Rule" id="MF_01940"/>
    </source>
</evidence>
<dbReference type="RefSeq" id="WP_090306456.1">
    <property type="nucleotide sequence ID" value="NZ_FNZE01000002.1"/>
</dbReference>
<feature type="short sequence motif" description="HXTX 2" evidence="2">
    <location>
        <begin position="123"/>
        <end position="126"/>
    </location>
</feature>
<dbReference type="InterPro" id="IPR009097">
    <property type="entry name" value="Cyclic_Pdiesterase"/>
</dbReference>
<evidence type="ECO:0000313" key="4">
    <source>
        <dbReference type="EMBL" id="SEI73813.1"/>
    </source>
</evidence>
<dbReference type="NCBIfam" id="TIGR02258">
    <property type="entry name" value="2_5_ligase"/>
    <property type="match status" value="1"/>
</dbReference>
<dbReference type="EC" id="3.1.4.58" evidence="2"/>
<dbReference type="SUPFAM" id="SSF55144">
    <property type="entry name" value="LigT-like"/>
    <property type="match status" value="1"/>
</dbReference>
<dbReference type="Pfam" id="PF02834">
    <property type="entry name" value="LigT_PEase"/>
    <property type="match status" value="2"/>
</dbReference>
<feature type="domain" description="Phosphoesterase HXTX" evidence="3">
    <location>
        <begin position="90"/>
        <end position="160"/>
    </location>
</feature>
<protein>
    <recommendedName>
        <fullName evidence="2">RNA 2',3'-cyclic phosphodiesterase</fullName>
        <shortName evidence="2">RNA 2',3'-CPDase</shortName>
        <ecNumber evidence="2">3.1.4.58</ecNumber>
    </recommendedName>
</protein>
<reference evidence="5" key="1">
    <citation type="submission" date="2016-10" db="EMBL/GenBank/DDBJ databases">
        <authorList>
            <person name="Varghese N."/>
            <person name="Submissions S."/>
        </authorList>
    </citation>
    <scope>NUCLEOTIDE SEQUENCE [LARGE SCALE GENOMIC DNA]</scope>
    <source>
        <strain evidence="5">LMG 25967</strain>
    </source>
</reference>
<keyword evidence="4" id="KW-0436">Ligase</keyword>
<dbReference type="InterPro" id="IPR014051">
    <property type="entry name" value="Phosphoesterase_HXTX"/>
</dbReference>
<dbReference type="AlphaFoldDB" id="A0A1H6T143"/>
<dbReference type="Proteomes" id="UP000242930">
    <property type="component" value="Unassembled WGS sequence"/>
</dbReference>
<dbReference type="GO" id="GO:0008664">
    <property type="term" value="F:RNA 2',3'-cyclic 3'-phosphodiesterase activity"/>
    <property type="evidence" value="ECO:0007669"/>
    <property type="project" value="UniProtKB-EC"/>
</dbReference>
<feature type="active site" description="Proton donor" evidence="2">
    <location>
        <position position="42"/>
    </location>
</feature>
<feature type="short sequence motif" description="HXTX 1" evidence="2">
    <location>
        <begin position="42"/>
        <end position="45"/>
    </location>
</feature>
<dbReference type="GO" id="GO:0004113">
    <property type="term" value="F:2',3'-cyclic-nucleotide 3'-phosphodiesterase activity"/>
    <property type="evidence" value="ECO:0007669"/>
    <property type="project" value="InterPro"/>
</dbReference>
<name>A0A1H6T143_9PSED</name>
<evidence type="ECO:0000313" key="5">
    <source>
        <dbReference type="Proteomes" id="UP000242930"/>
    </source>
</evidence>
<organism evidence="4 5">
    <name type="scientific">Pseudomonas linyingensis</name>
    <dbReference type="NCBI Taxonomy" id="915471"/>
    <lineage>
        <taxon>Bacteria</taxon>
        <taxon>Pseudomonadati</taxon>
        <taxon>Pseudomonadota</taxon>
        <taxon>Gammaproteobacteria</taxon>
        <taxon>Pseudomonadales</taxon>
        <taxon>Pseudomonadaceae</taxon>
        <taxon>Pseudomonas</taxon>
    </lineage>
</organism>
<keyword evidence="1 2" id="KW-0378">Hydrolase</keyword>
<dbReference type="InterPro" id="IPR004175">
    <property type="entry name" value="RNA_CPDase"/>
</dbReference>
<feature type="active site" description="Proton acceptor" evidence="2">
    <location>
        <position position="123"/>
    </location>
</feature>
<sequence>MPTDTLRLFFALPCPAELTTAICTWRDGLALGGKPVAADNLHLTLAFLGQQPRARLEELQLLAAGIEAPPFELHLDRLGGGRRGLLWLEPSRMPEPLSVLVGDLQQRLLAAGVTLDTRPFRAHLTLIRHAGARPAEAAPDFAWPVERFALYASETTARGVRHRELGNWPLEPGLQPLRRPGTPR</sequence>
<comment type="catalytic activity">
    <reaction evidence="2">
        <text>a 3'-end 2',3'-cyclophospho-ribonucleotide-RNA + H2O = a 3'-end 2'-phospho-ribonucleotide-RNA + H(+)</text>
        <dbReference type="Rhea" id="RHEA:11828"/>
        <dbReference type="Rhea" id="RHEA-COMP:10464"/>
        <dbReference type="Rhea" id="RHEA-COMP:17353"/>
        <dbReference type="ChEBI" id="CHEBI:15377"/>
        <dbReference type="ChEBI" id="CHEBI:15378"/>
        <dbReference type="ChEBI" id="CHEBI:83064"/>
        <dbReference type="ChEBI" id="CHEBI:173113"/>
        <dbReference type="EC" id="3.1.4.58"/>
    </reaction>
</comment>
<evidence type="ECO:0000259" key="3">
    <source>
        <dbReference type="Pfam" id="PF02834"/>
    </source>
</evidence>
<dbReference type="GO" id="GO:0016874">
    <property type="term" value="F:ligase activity"/>
    <property type="evidence" value="ECO:0007669"/>
    <property type="project" value="UniProtKB-KW"/>
</dbReference>
<dbReference type="HAMAP" id="MF_01940">
    <property type="entry name" value="RNA_CPDase"/>
    <property type="match status" value="1"/>
</dbReference>
<gene>
    <name evidence="4" type="ORF">SAMN05216201_10242</name>
</gene>
<evidence type="ECO:0000256" key="1">
    <source>
        <dbReference type="ARBA" id="ARBA00022801"/>
    </source>
</evidence>
<comment type="function">
    <text evidence="2">Hydrolyzes RNA 2',3'-cyclic phosphodiester to an RNA 2'-phosphomonoester.</text>
</comment>
<keyword evidence="5" id="KW-1185">Reference proteome</keyword>
<dbReference type="PANTHER" id="PTHR35561">
    <property type="entry name" value="RNA 2',3'-CYCLIC PHOSPHODIESTERASE"/>
    <property type="match status" value="1"/>
</dbReference>
<dbReference type="OrthoDB" id="7061261at2"/>
<dbReference type="Gene3D" id="3.90.1140.10">
    <property type="entry name" value="Cyclic phosphodiesterase"/>
    <property type="match status" value="1"/>
</dbReference>
<accession>A0A1H6T143</accession>
<dbReference type="STRING" id="915471.SAMN05216201_10242"/>